<gene>
    <name evidence="2" type="ORF">FG87_28850</name>
</gene>
<dbReference type="InterPro" id="IPR041664">
    <property type="entry name" value="AAA_16"/>
</dbReference>
<feature type="domain" description="Orc1-like AAA ATPase" evidence="1">
    <location>
        <begin position="44"/>
        <end position="242"/>
    </location>
</feature>
<evidence type="ECO:0000259" key="1">
    <source>
        <dbReference type="Pfam" id="PF13191"/>
    </source>
</evidence>
<comment type="caution">
    <text evidence="2">The sequence shown here is derived from an EMBL/GenBank/DDBJ whole genome shotgun (WGS) entry which is preliminary data.</text>
</comment>
<evidence type="ECO:0000313" key="2">
    <source>
        <dbReference type="EMBL" id="KIA61742.1"/>
    </source>
</evidence>
<accession>A0ABR4Z9H5</accession>
<dbReference type="InterPro" id="IPR027417">
    <property type="entry name" value="P-loop_NTPase"/>
</dbReference>
<keyword evidence="3" id="KW-1185">Reference proteome</keyword>
<dbReference type="EMBL" id="JNFP01000040">
    <property type="protein sequence ID" value="KIA61742.1"/>
    <property type="molecule type" value="Genomic_DNA"/>
</dbReference>
<protein>
    <recommendedName>
        <fullName evidence="1">Orc1-like AAA ATPase domain-containing protein</fullName>
    </recommendedName>
</protein>
<evidence type="ECO:0000313" key="3">
    <source>
        <dbReference type="Proteomes" id="UP000031364"/>
    </source>
</evidence>
<organism evidence="2 3">
    <name type="scientific">Nocardia vulneris</name>
    <dbReference type="NCBI Taxonomy" id="1141657"/>
    <lineage>
        <taxon>Bacteria</taxon>
        <taxon>Bacillati</taxon>
        <taxon>Actinomycetota</taxon>
        <taxon>Actinomycetes</taxon>
        <taxon>Mycobacteriales</taxon>
        <taxon>Nocardiaceae</taxon>
        <taxon>Nocardia</taxon>
    </lineage>
</organism>
<dbReference type="RefSeq" id="WP_043676793.1">
    <property type="nucleotide sequence ID" value="NZ_BDCI01000047.1"/>
</dbReference>
<dbReference type="PANTHER" id="PTHR10039">
    <property type="entry name" value="AMELOGENIN"/>
    <property type="match status" value="1"/>
</dbReference>
<dbReference type="Proteomes" id="UP000031364">
    <property type="component" value="Unassembled WGS sequence"/>
</dbReference>
<dbReference type="SUPFAM" id="SSF52540">
    <property type="entry name" value="P-loop containing nucleoside triphosphate hydrolases"/>
    <property type="match status" value="1"/>
</dbReference>
<dbReference type="Pfam" id="PF13191">
    <property type="entry name" value="AAA_16"/>
    <property type="match status" value="1"/>
</dbReference>
<sequence length="1462" mass="159971">MESISEPTAGNGDRGPRPFAELIQDRVGPDFVERKWLRDSATAAAETNRYVLVIGEPGAGKTSLLAGLSHAHPDWLRYFIRQDSRIRLAGGDIQSFLLSIGHQLARARPELFEPERLSVVVRQHIETVAHGGRAIGIRIEDLTVSPFHRTAVLEVEQRISKVSGTVTGIEIGYATLEPRLLEPDNLAHLALLAPAEVLLAADPTARIVIVLDALDELAGDQAAPSLLRWLADGPELPPNICVLMTSRPHAGLGQLRSARVGQLAEILIDPGSPQVADDLVGYARRVLSTEPIAAAARAQGYLLDQFHRDVADRAGGNFLYLSTYARALTDALAADAPQTARLLEVVGLPPGLAGLYSYFIDTLRTDLTRLGLLEIRDPISADDTLTPAWEGVVQPILGVLAVAGDALTTDELSTLAGVRVWPSSVRSILARLRWLLDVRDDRITLYHNSIGEFLTSEPTRRQRPEYAVDAQEWHERIVRHYRGRAASWAAVDWDSVDRYGLVHLGRHLAGSRAAVAAELADLVCPGLRRAIRATLGSDRHFLGLVELAAERVLESPSPTTGLPAIVYLGVVRRQALRSVHDVTPGVLGLLARMGRTEIAIEHVLAVPPSYQQFLGMHEIVRHTPRGASDARLRDLLVQSALTVPANEIGTLQPVQYPLRWAATAIAPYDLDRAFVLWERARRPDSGWREDHPPDALYRAAAASSDGRAARTLVAAIQTDRAGDYLDLAARPGTEDVPELLRLAESSLTEATTAGRLHCRARLFRAWLPHEADRADRHRTELLAEVERGSDDAGALGRGLVDAATELADLDRATAQHLLGRLSTVPVNGHTEEAFLRAARLQARWGAVFESGRLLNQLYEWNNSVWCRVGRASVVAEFDTADAVGMIEDAHATIPAHRPDLDIISRMNRESQLRSIALGFAEFDLSRASAVARELTETTWSQMVTDRYSVLALLAHRHLDAGDTEQATALLHECLDRPGEVRPLVDAPKTVPFRLADSERADAPGAREFALMYLHNHMRDWATLCRTRFHRSPGDVVRALTPGPRAIANPYSWARTTRVFAQHLARHDLRRAIALVGALADDGERVVGLATMFQFAASVAVDSTDETANSMWAQFRTALARMRRYEWVFDDGLDATPFAYVRPDHRTRFDAAFWLIPYEADSAMAFLSQSGARYLTDAFAMVFGYEGSSGYMISAVQGGRPFPPYRQLHAATLSVPSDGTGFDELLWSISHAMAWVHEHLIISSTGQPTLSAPMPRIPDPLYAALVDLLFHPPGRAPYRDFADRVRELMTGDRLPAVAGLVAFAAGLRPAGDALLRELGTEILAEAHRRDRATRVVTLLQFAVSPTCAALVDPVELLTDAAELGFDPELSVYHEVITELFPVLLHRAPALALRQLYAALRDNWALAMALLERGAEPLLAALGFDAVEALHAEIRRAVACVADDGTAPELVDGVDFGTAASAAL</sequence>
<name>A0ABR4Z9H5_9NOCA</name>
<proteinExistence type="predicted"/>
<reference evidence="2 3" key="1">
    <citation type="journal article" date="2014" name="Int. J. Syst. Evol. Microbiol.">
        <title>Nocardia vulneris sp. nov., isolated from wounds of human patients in North America.</title>
        <authorList>
            <person name="Lasker B.A."/>
            <person name="Bell M."/>
            <person name="Klenk H.P."/>
            <person name="Sproer C."/>
            <person name="Schumann C."/>
            <person name="Schumann P."/>
            <person name="Brown J.M."/>
        </authorList>
    </citation>
    <scope>NUCLEOTIDE SEQUENCE [LARGE SCALE GENOMIC DNA]</scope>
    <source>
        <strain evidence="2 3">W9851</strain>
    </source>
</reference>